<dbReference type="PANTHER" id="PTHR31790:SF81">
    <property type="entry name" value="PROTEIN, PUTATIVE-RELATED"/>
    <property type="match status" value="1"/>
</dbReference>
<gene>
    <name evidence="1" type="ORF">Ahy_B03g065335</name>
</gene>
<proteinExistence type="predicted"/>
<evidence type="ECO:0000313" key="1">
    <source>
        <dbReference type="EMBL" id="RYR20245.1"/>
    </source>
</evidence>
<dbReference type="PANTHER" id="PTHR31790">
    <property type="entry name" value="OS02G0783600 PROTEIN"/>
    <property type="match status" value="1"/>
</dbReference>
<evidence type="ECO:0008006" key="3">
    <source>
        <dbReference type="Google" id="ProtNLM"/>
    </source>
</evidence>
<dbReference type="EMBL" id="SDMP01000013">
    <property type="protein sequence ID" value="RYR20245.1"/>
    <property type="molecule type" value="Genomic_DNA"/>
</dbReference>
<dbReference type="InterPro" id="IPR052361">
    <property type="entry name" value="F-box_domain"/>
</dbReference>
<organism evidence="1 2">
    <name type="scientific">Arachis hypogaea</name>
    <name type="common">Peanut</name>
    <dbReference type="NCBI Taxonomy" id="3818"/>
    <lineage>
        <taxon>Eukaryota</taxon>
        <taxon>Viridiplantae</taxon>
        <taxon>Streptophyta</taxon>
        <taxon>Embryophyta</taxon>
        <taxon>Tracheophyta</taxon>
        <taxon>Spermatophyta</taxon>
        <taxon>Magnoliopsida</taxon>
        <taxon>eudicotyledons</taxon>
        <taxon>Gunneridae</taxon>
        <taxon>Pentapetalae</taxon>
        <taxon>rosids</taxon>
        <taxon>fabids</taxon>
        <taxon>Fabales</taxon>
        <taxon>Fabaceae</taxon>
        <taxon>Papilionoideae</taxon>
        <taxon>50 kb inversion clade</taxon>
        <taxon>dalbergioids sensu lato</taxon>
        <taxon>Dalbergieae</taxon>
        <taxon>Pterocarpus clade</taxon>
        <taxon>Arachis</taxon>
    </lineage>
</organism>
<protein>
    <recommendedName>
        <fullName evidence="3">F-box associated domain-containing protein</fullName>
    </recommendedName>
</protein>
<keyword evidence="2" id="KW-1185">Reference proteome</keyword>
<sequence length="137" mass="15381">MFTRLDEVAKRGLVLSSVESFIQNPSSALDAQENRHSLHVADWVSGTCNGLVCVAHMLWQPNNDISDIWLRLWNPLTQCLRVNVHNALGFGYDESSDSYKVVTVIRDSSGTVTAQVYSFGGSSWKDDQQFPCFSVFY</sequence>
<accession>A0A445A1I1</accession>
<name>A0A445A1I1_ARAHY</name>
<dbReference type="Gramene" id="arahy.Tifrunner.gnm2.ann2.Ah13g324400.1">
    <property type="protein sequence ID" value="arahy.Tifrunner.gnm2.ann2.Ah13g324400.1-CDS-1"/>
    <property type="gene ID" value="arahy.Tifrunner.gnm2.ann2.Ah13g324400"/>
</dbReference>
<comment type="caution">
    <text evidence="1">The sequence shown here is derived from an EMBL/GenBank/DDBJ whole genome shotgun (WGS) entry which is preliminary data.</text>
</comment>
<evidence type="ECO:0000313" key="2">
    <source>
        <dbReference type="Proteomes" id="UP000289738"/>
    </source>
</evidence>
<reference evidence="1 2" key="1">
    <citation type="submission" date="2019-01" db="EMBL/GenBank/DDBJ databases">
        <title>Sequencing of cultivated peanut Arachis hypogaea provides insights into genome evolution and oil improvement.</title>
        <authorList>
            <person name="Chen X."/>
        </authorList>
    </citation>
    <scope>NUCLEOTIDE SEQUENCE [LARGE SCALE GENOMIC DNA]</scope>
    <source>
        <strain evidence="2">cv. Fuhuasheng</strain>
        <tissue evidence="1">Leaves</tissue>
    </source>
</reference>
<dbReference type="AlphaFoldDB" id="A0A445A1I1"/>
<dbReference type="Proteomes" id="UP000289738">
    <property type="component" value="Chromosome B03"/>
</dbReference>